<name>A0ABR1HKQ2_9HYPO</name>
<evidence type="ECO:0000313" key="2">
    <source>
        <dbReference type="Proteomes" id="UP001498421"/>
    </source>
</evidence>
<sequence>MAGNERARRCRLLVDFRDRGIQVYNAVGERMGEAPLPGSIYGKVYWQVYFSESDRSEEPKESQLESLMDRMSDAKFLMGLWVMLADACQSIHHEPSMLAHGDQLLNLAGRRMALVNMGFSLELATPPMETQSYHDIQKRTLESKLSDYNFEVILRDKPNMHDGLVGYFMPPTMETAVPKNSEKRNKASAVQDSEFSYRPNPSCIYTKFGYSSRTNVDASLKGDNFASPSQNPPYLSPCITIPWN</sequence>
<evidence type="ECO:0000313" key="1">
    <source>
        <dbReference type="EMBL" id="KAK7421111.1"/>
    </source>
</evidence>
<accession>A0ABR1HKQ2</accession>
<dbReference type="Proteomes" id="UP001498421">
    <property type="component" value="Unassembled WGS sequence"/>
</dbReference>
<dbReference type="EMBL" id="JAZAVK010000125">
    <property type="protein sequence ID" value="KAK7421111.1"/>
    <property type="molecule type" value="Genomic_DNA"/>
</dbReference>
<reference evidence="1 2" key="1">
    <citation type="journal article" date="2025" name="Microbiol. Resour. Announc.">
        <title>Draft genome sequences for Neonectria magnoliae and Neonectria punicea, canker pathogens of Liriodendron tulipifera and Acer saccharum in West Virginia.</title>
        <authorList>
            <person name="Petronek H.M."/>
            <person name="Kasson M.T."/>
            <person name="Metheny A.M."/>
            <person name="Stauder C.M."/>
            <person name="Lovett B."/>
            <person name="Lynch S.C."/>
            <person name="Garnas J.R."/>
            <person name="Kasson L.R."/>
            <person name="Stajich J.E."/>
        </authorList>
    </citation>
    <scope>NUCLEOTIDE SEQUENCE [LARGE SCALE GENOMIC DNA]</scope>
    <source>
        <strain evidence="1 2">NRRL 64651</strain>
    </source>
</reference>
<organism evidence="1 2">
    <name type="scientific">Neonectria magnoliae</name>
    <dbReference type="NCBI Taxonomy" id="2732573"/>
    <lineage>
        <taxon>Eukaryota</taxon>
        <taxon>Fungi</taxon>
        <taxon>Dikarya</taxon>
        <taxon>Ascomycota</taxon>
        <taxon>Pezizomycotina</taxon>
        <taxon>Sordariomycetes</taxon>
        <taxon>Hypocreomycetidae</taxon>
        <taxon>Hypocreales</taxon>
        <taxon>Nectriaceae</taxon>
        <taxon>Neonectria</taxon>
    </lineage>
</organism>
<comment type="caution">
    <text evidence="1">The sequence shown here is derived from an EMBL/GenBank/DDBJ whole genome shotgun (WGS) entry which is preliminary data.</text>
</comment>
<proteinExistence type="predicted"/>
<gene>
    <name evidence="1" type="ORF">QQZ08_010115</name>
</gene>
<protein>
    <submittedName>
        <fullName evidence="1">Uncharacterized protein</fullName>
    </submittedName>
</protein>
<keyword evidence="2" id="KW-1185">Reference proteome</keyword>